<evidence type="ECO:0000256" key="1">
    <source>
        <dbReference type="SAM" id="Phobius"/>
    </source>
</evidence>
<sequence>MSNLFKFFQVLAIFVFYYIVIVECSRSTLGRTFFIAKESLNNSITSDTLNAGSLLRCARACKSKESTCSSVYFYEKTGICSLNTGYINVKLTETQSLSTNVQYMELRDGGCKGLLQMGRLTSGEVTYSENGKSITVFCDVHGDHGYSFISKAAISSLTPLDYVCQYKQEVMLRVLRPGGTQGESVLKQLHQYQAVYNLSFFLNRYDGYNKPLNPLQPYFYLAFLPSSMAHVQGTIQGYNANGLDFNFTSSDGNPNSYFIFFAGNQRFNVSRLYNTTMINGWITAALDVSTDRYLPTTNQTDKGYFMPFEVHFGGSGGLMMSNMITHVVGAAVGCRFAKDISSQLLFWPIIYQLCLECSCH</sequence>
<accession>A0ABD3VAP6</accession>
<reference evidence="3 4" key="1">
    <citation type="submission" date="2024-11" db="EMBL/GenBank/DDBJ databases">
        <title>Chromosome-level genome assembly of the freshwater bivalve Anodonta woodiana.</title>
        <authorList>
            <person name="Chen X."/>
        </authorList>
    </citation>
    <scope>NUCLEOTIDE SEQUENCE [LARGE SCALE GENOMIC DNA]</scope>
    <source>
        <strain evidence="3">MN2024</strain>
        <tissue evidence="3">Gills</tissue>
    </source>
</reference>
<evidence type="ECO:0000259" key="2">
    <source>
        <dbReference type="PROSITE" id="PS50948"/>
    </source>
</evidence>
<keyword evidence="1" id="KW-0472">Membrane</keyword>
<keyword evidence="1" id="KW-0812">Transmembrane</keyword>
<dbReference type="Proteomes" id="UP001634394">
    <property type="component" value="Unassembled WGS sequence"/>
</dbReference>
<dbReference type="PROSITE" id="PS50948">
    <property type="entry name" value="PAN"/>
    <property type="match status" value="1"/>
</dbReference>
<keyword evidence="4" id="KW-1185">Reference proteome</keyword>
<evidence type="ECO:0000313" key="3">
    <source>
        <dbReference type="EMBL" id="KAL3858666.1"/>
    </source>
</evidence>
<keyword evidence="1" id="KW-1133">Transmembrane helix</keyword>
<evidence type="ECO:0000313" key="4">
    <source>
        <dbReference type="Proteomes" id="UP001634394"/>
    </source>
</evidence>
<protein>
    <recommendedName>
        <fullName evidence="2">Apple domain-containing protein</fullName>
    </recommendedName>
</protein>
<dbReference type="InterPro" id="IPR003609">
    <property type="entry name" value="Pan_app"/>
</dbReference>
<organism evidence="3 4">
    <name type="scientific">Sinanodonta woodiana</name>
    <name type="common">Chinese pond mussel</name>
    <name type="synonym">Anodonta woodiana</name>
    <dbReference type="NCBI Taxonomy" id="1069815"/>
    <lineage>
        <taxon>Eukaryota</taxon>
        <taxon>Metazoa</taxon>
        <taxon>Spiralia</taxon>
        <taxon>Lophotrochozoa</taxon>
        <taxon>Mollusca</taxon>
        <taxon>Bivalvia</taxon>
        <taxon>Autobranchia</taxon>
        <taxon>Heteroconchia</taxon>
        <taxon>Palaeoheterodonta</taxon>
        <taxon>Unionida</taxon>
        <taxon>Unionoidea</taxon>
        <taxon>Unionidae</taxon>
        <taxon>Unioninae</taxon>
        <taxon>Sinanodonta</taxon>
    </lineage>
</organism>
<feature type="transmembrane region" description="Helical" evidence="1">
    <location>
        <begin position="6"/>
        <end position="24"/>
    </location>
</feature>
<dbReference type="Gene3D" id="3.50.4.10">
    <property type="entry name" value="Hepatocyte Growth Factor"/>
    <property type="match status" value="1"/>
</dbReference>
<feature type="domain" description="Apple" evidence="2">
    <location>
        <begin position="24"/>
        <end position="108"/>
    </location>
</feature>
<dbReference type="Pfam" id="PF00024">
    <property type="entry name" value="PAN_1"/>
    <property type="match status" value="1"/>
</dbReference>
<dbReference type="AlphaFoldDB" id="A0ABD3VAP6"/>
<gene>
    <name evidence="3" type="ORF">ACJMK2_008928</name>
</gene>
<proteinExistence type="predicted"/>
<name>A0ABD3VAP6_SINWO</name>
<comment type="caution">
    <text evidence="3">The sequence shown here is derived from an EMBL/GenBank/DDBJ whole genome shotgun (WGS) entry which is preliminary data.</text>
</comment>
<dbReference type="EMBL" id="JBJQND010000012">
    <property type="protein sequence ID" value="KAL3858666.1"/>
    <property type="molecule type" value="Genomic_DNA"/>
</dbReference>